<feature type="transmembrane region" description="Helical" evidence="1">
    <location>
        <begin position="31"/>
        <end position="48"/>
    </location>
</feature>
<dbReference type="GeneID" id="16549680"/>
<dbReference type="KEGG" id="tlt:OCC_09169"/>
<feature type="transmembrane region" description="Helical" evidence="1">
    <location>
        <begin position="9"/>
        <end position="25"/>
    </location>
</feature>
<evidence type="ECO:0000313" key="3">
    <source>
        <dbReference type="Proteomes" id="UP000015502"/>
    </source>
</evidence>
<dbReference type="RefSeq" id="WP_004066643.1">
    <property type="nucleotide sequence ID" value="NC_022084.1"/>
</dbReference>
<protein>
    <submittedName>
        <fullName evidence="2">Uncharacterized protein</fullName>
    </submittedName>
</protein>
<dbReference type="Proteomes" id="UP000015502">
    <property type="component" value="Chromosome"/>
</dbReference>
<dbReference type="STRING" id="523849.OCC_09169"/>
<evidence type="ECO:0000313" key="2">
    <source>
        <dbReference type="EMBL" id="EHR79554.1"/>
    </source>
</evidence>
<dbReference type="OrthoDB" id="386110at2157"/>
<organism evidence="2 3">
    <name type="scientific">Thermococcus litoralis (strain ATCC 51850 / DSM 5473 / JCM 8560 / NS-C)</name>
    <dbReference type="NCBI Taxonomy" id="523849"/>
    <lineage>
        <taxon>Archaea</taxon>
        <taxon>Methanobacteriati</taxon>
        <taxon>Methanobacteriota</taxon>
        <taxon>Thermococci</taxon>
        <taxon>Thermococcales</taxon>
        <taxon>Thermococcaceae</taxon>
        <taxon>Thermococcus</taxon>
    </lineage>
</organism>
<gene>
    <name evidence="2" type="ORF">OCC_09169</name>
</gene>
<accession>H3ZKF2</accession>
<feature type="transmembrane region" description="Helical" evidence="1">
    <location>
        <begin position="55"/>
        <end position="75"/>
    </location>
</feature>
<dbReference type="AlphaFoldDB" id="H3ZKF2"/>
<dbReference type="HOGENOM" id="CLU_2152745_0_0_2"/>
<dbReference type="EMBL" id="CP006670">
    <property type="protein sequence ID" value="EHR79554.1"/>
    <property type="molecule type" value="Genomic_DNA"/>
</dbReference>
<proteinExistence type="predicted"/>
<name>H3ZKF2_THELN</name>
<sequence>MRELSNKRFYLILALSLIFTWLAVLDNTPPLVAFGTIASPMVIGYFLITWREFPGIILASVVWGIMMLLANFLAGSLSEQVVRTVILKMSNAIVGVLAFITFEKLVRKRVQ</sequence>
<feature type="transmembrane region" description="Helical" evidence="1">
    <location>
        <begin position="81"/>
        <end position="102"/>
    </location>
</feature>
<keyword evidence="1" id="KW-0812">Transmembrane</keyword>
<keyword evidence="1" id="KW-0472">Membrane</keyword>
<keyword evidence="3" id="KW-1185">Reference proteome</keyword>
<evidence type="ECO:0000256" key="1">
    <source>
        <dbReference type="SAM" id="Phobius"/>
    </source>
</evidence>
<dbReference type="PaxDb" id="523849-OCC_09169"/>
<keyword evidence="1" id="KW-1133">Transmembrane helix</keyword>
<reference evidence="2 3" key="1">
    <citation type="journal article" date="2012" name="J. Bacteriol.">
        <title>Genome sequence of the model hyperthermophilic archaeon Thermococcus litoralis NS-C.</title>
        <authorList>
            <person name="Gardner A.F."/>
            <person name="Kumar S."/>
            <person name="Perler F.B."/>
        </authorList>
    </citation>
    <scope>NUCLEOTIDE SEQUENCE [LARGE SCALE GENOMIC DNA]</scope>
    <source>
        <strain evidence="3">ATCC 51850 / DSM 5473 / JCM 8560 / NS-C</strain>
    </source>
</reference>